<feature type="transmembrane region" description="Helical" evidence="1">
    <location>
        <begin position="95"/>
        <end position="112"/>
    </location>
</feature>
<accession>X1BN84</accession>
<feature type="non-terminal residue" evidence="2">
    <location>
        <position position="1"/>
    </location>
</feature>
<organism evidence="2">
    <name type="scientific">marine sediment metagenome</name>
    <dbReference type="NCBI Taxonomy" id="412755"/>
    <lineage>
        <taxon>unclassified sequences</taxon>
        <taxon>metagenomes</taxon>
        <taxon>ecological metagenomes</taxon>
    </lineage>
</organism>
<dbReference type="AlphaFoldDB" id="X1BN84"/>
<sequence length="113" mass="12919">EIMFDIADIEGDKVLDVNTIPSKFGTQKAAKISILTYFVIVVLDPLPFYVFIDSRFYLDYVFLALICIPIVGYIYLSISLFKNQTKENTLRLRKLIFLIMQIGTIAYLIGALI</sequence>
<evidence type="ECO:0000256" key="1">
    <source>
        <dbReference type="SAM" id="Phobius"/>
    </source>
</evidence>
<gene>
    <name evidence="2" type="ORF">S01H4_36293</name>
</gene>
<dbReference type="EMBL" id="BART01019385">
    <property type="protein sequence ID" value="GAG85508.1"/>
    <property type="molecule type" value="Genomic_DNA"/>
</dbReference>
<reference evidence="2" key="1">
    <citation type="journal article" date="2014" name="Front. Microbiol.">
        <title>High frequency of phylogenetically diverse reductive dehalogenase-homologous genes in deep subseafloor sedimentary metagenomes.</title>
        <authorList>
            <person name="Kawai M."/>
            <person name="Futagami T."/>
            <person name="Toyoda A."/>
            <person name="Takaki Y."/>
            <person name="Nishi S."/>
            <person name="Hori S."/>
            <person name="Arai W."/>
            <person name="Tsubouchi T."/>
            <person name="Morono Y."/>
            <person name="Uchiyama I."/>
            <person name="Ito T."/>
            <person name="Fujiyama A."/>
            <person name="Inagaki F."/>
            <person name="Takami H."/>
        </authorList>
    </citation>
    <scope>NUCLEOTIDE SEQUENCE</scope>
    <source>
        <strain evidence="2">Expedition CK06-06</strain>
    </source>
</reference>
<keyword evidence="1" id="KW-0812">Transmembrane</keyword>
<protein>
    <recommendedName>
        <fullName evidence="3">Prenyltransferase</fullName>
    </recommendedName>
</protein>
<name>X1BN84_9ZZZZ</name>
<proteinExistence type="predicted"/>
<evidence type="ECO:0000313" key="2">
    <source>
        <dbReference type="EMBL" id="GAG85508.1"/>
    </source>
</evidence>
<keyword evidence="1" id="KW-0472">Membrane</keyword>
<comment type="caution">
    <text evidence="2">The sequence shown here is derived from an EMBL/GenBank/DDBJ whole genome shotgun (WGS) entry which is preliminary data.</text>
</comment>
<dbReference type="Gene3D" id="1.20.120.1780">
    <property type="entry name" value="UbiA prenyltransferase"/>
    <property type="match status" value="1"/>
</dbReference>
<evidence type="ECO:0008006" key="3">
    <source>
        <dbReference type="Google" id="ProtNLM"/>
    </source>
</evidence>
<feature type="transmembrane region" description="Helical" evidence="1">
    <location>
        <begin position="57"/>
        <end position="75"/>
    </location>
</feature>
<feature type="transmembrane region" description="Helical" evidence="1">
    <location>
        <begin position="32"/>
        <end position="51"/>
    </location>
</feature>
<keyword evidence="1" id="KW-1133">Transmembrane helix</keyword>